<feature type="compositionally biased region" description="Basic and acidic residues" evidence="1">
    <location>
        <begin position="860"/>
        <end position="872"/>
    </location>
</feature>
<keyword evidence="2" id="KW-0732">Signal</keyword>
<reference evidence="3" key="2">
    <citation type="submission" date="2020-05" db="UniProtKB">
        <authorList>
            <consortium name="Ensembl"/>
        </authorList>
    </citation>
    <scope>IDENTIFICATION</scope>
</reference>
<dbReference type="GeneTree" id="ENSGT00440000037826"/>
<accession>A0A6I8PXV1</accession>
<dbReference type="PANTHER" id="PTHR16784">
    <property type="entry name" value="ENAMELIN"/>
    <property type="match status" value="1"/>
</dbReference>
<dbReference type="Pfam" id="PF15362">
    <property type="entry name" value="Enamelin"/>
    <property type="match status" value="1"/>
</dbReference>
<proteinExistence type="predicted"/>
<feature type="compositionally biased region" description="Polar residues" evidence="1">
    <location>
        <begin position="228"/>
        <end position="255"/>
    </location>
</feature>
<dbReference type="AlphaFoldDB" id="A0A6I8PXV1"/>
<feature type="region of interest" description="Disordered" evidence="1">
    <location>
        <begin position="857"/>
        <end position="920"/>
    </location>
</feature>
<evidence type="ECO:0000313" key="3">
    <source>
        <dbReference type="Ensembl" id="ENSXETP00000060792"/>
    </source>
</evidence>
<organism evidence="3">
    <name type="scientific">Xenopus tropicalis</name>
    <name type="common">Western clawed frog</name>
    <name type="synonym">Silurana tropicalis</name>
    <dbReference type="NCBI Taxonomy" id="8364"/>
    <lineage>
        <taxon>Eukaryota</taxon>
        <taxon>Metazoa</taxon>
        <taxon>Chordata</taxon>
        <taxon>Craniata</taxon>
        <taxon>Vertebrata</taxon>
        <taxon>Euteleostomi</taxon>
        <taxon>Amphibia</taxon>
        <taxon>Batrachia</taxon>
        <taxon>Anura</taxon>
        <taxon>Pipoidea</taxon>
        <taxon>Pipidae</taxon>
        <taxon>Xenopodinae</taxon>
        <taxon>Xenopus</taxon>
        <taxon>Silurana</taxon>
    </lineage>
</organism>
<feature type="chain" id="PRO_5030155097" evidence="2">
    <location>
        <begin position="18"/>
        <end position="1059"/>
    </location>
</feature>
<evidence type="ECO:0000256" key="1">
    <source>
        <dbReference type="SAM" id="MobiDB-lite"/>
    </source>
</evidence>
<reference evidence="3" key="1">
    <citation type="journal article" date="2010" name="Science">
        <title>The genome of the Western clawed frog Xenopus tropicalis.</title>
        <authorList>
            <person name="Hellsten U."/>
            <person name="Harland R.M."/>
            <person name="Gilchrist M.J."/>
            <person name="Hendrix D."/>
            <person name="Jurka J."/>
            <person name="Kapitonov V."/>
            <person name="Ovcharenko I."/>
            <person name="Putnam N.H."/>
            <person name="Shu S."/>
            <person name="Taher L."/>
            <person name="Blitz I.L."/>
            <person name="Blumberg B."/>
            <person name="Dichmann D.S."/>
            <person name="Dubchak I."/>
            <person name="Amaya E."/>
            <person name="Detter J.C."/>
            <person name="Fletcher R."/>
            <person name="Gerhard D.S."/>
            <person name="Goodstein D."/>
            <person name="Graves T."/>
            <person name="Grigoriev I.V."/>
            <person name="Grimwood J."/>
            <person name="Kawashima T."/>
            <person name="Lindquist E."/>
            <person name="Lucas S.M."/>
            <person name="Mead P.E."/>
            <person name="Mitros T."/>
            <person name="Ogino H."/>
            <person name="Ohta Y."/>
            <person name="Poliakov A.V."/>
            <person name="Pollet N."/>
            <person name="Robert J."/>
            <person name="Salamov A."/>
            <person name="Sater A.K."/>
            <person name="Schmutz J."/>
            <person name="Terry A."/>
            <person name="Vize P.D."/>
            <person name="Warren W.C."/>
            <person name="Wells D."/>
            <person name="Wills A."/>
            <person name="Wilson R.K."/>
            <person name="Zimmerman L.B."/>
            <person name="Zorn A.M."/>
            <person name="Grainger R."/>
            <person name="Grammer T."/>
            <person name="Khokha M.K."/>
            <person name="Richardson P.M."/>
            <person name="Rokhsar D.S."/>
        </authorList>
    </citation>
    <scope>NUCLEOTIDE SEQUENCE [LARGE SCALE GENOMIC DNA]</scope>
    <source>
        <strain evidence="3">Nigerian</strain>
    </source>
</reference>
<dbReference type="PANTHER" id="PTHR16784:SF2">
    <property type="entry name" value="ENAMELIN"/>
    <property type="match status" value="1"/>
</dbReference>
<feature type="region of interest" description="Disordered" evidence="1">
    <location>
        <begin position="109"/>
        <end position="154"/>
    </location>
</feature>
<dbReference type="Ensembl" id="ENSXETT00000063347">
    <property type="protein sequence ID" value="ENSXETP00000060792"/>
    <property type="gene ID" value="ENSXETG00000032124"/>
</dbReference>
<feature type="region of interest" description="Disordered" evidence="1">
    <location>
        <begin position="201"/>
        <end position="255"/>
    </location>
</feature>
<feature type="compositionally biased region" description="Polar residues" evidence="1">
    <location>
        <begin position="876"/>
        <end position="920"/>
    </location>
</feature>
<dbReference type="InterPro" id="IPR015673">
    <property type="entry name" value="Enamelin"/>
</dbReference>
<gene>
    <name evidence="3" type="primary">enam</name>
</gene>
<evidence type="ECO:0000256" key="2">
    <source>
        <dbReference type="SAM" id="SignalP"/>
    </source>
</evidence>
<feature type="signal peptide" evidence="2">
    <location>
        <begin position="1"/>
        <end position="17"/>
    </location>
</feature>
<name>A0A6I8PXV1_XENTR</name>
<dbReference type="InParanoid" id="A0A6I8PXV1"/>
<sequence length="1059" mass="118712">MMVPIILLLCFLISSNAVPMHFSHMSSNSEEGMPYGPYGYQNPQMPSIGSMYGLGFPHYSQMIQLQQALGRQPSSWLPQNIARTQQIHKETIPLNLPRFHLQPVQSQLPQLPAPPVQQPQLNPPQSKSNYVTKQPHQPLQLPPAPDQQAQAPMMFPPFSNIMNPYQPYWQQPFMHGFGRPPNSNEGNGNYFGFFGMGGRAPYNSEEINEDEEPAKAEKESPKTESPVAETSNTTIADNNSTTISQSQGNATTNNESMAGDIIQSSTIPLNAQNGHIEGPPVIAVVHNKHKNTLHGASRQAHYVVRAPNPDTILSNHQPHQKYHIVDKILVGRGGFPSQNTIYHQEQITGKVPLTNIHTEKSSYIRHVPQTNSDKIPLRTVATKDGDSFVREARGMHFDPTMNTIGNDAIQQIYRNNVPENASPKVDNEHLSFLVNKNKTPNRKIILVQHQGREHFPGHIMESVIESEYAPRGIFSSHRNTPSYTQINKEDKKLSVPNNGDNSGNINTAHIKSEDLFIGGEFFQHNGENAALYQKEGTASDIGTAYDIGTATTGQQLESIYLVKHFPTNHFQVYGDNNPKNPSHLLSNTWQKKPDQLESPRNNLLGQKEIYLYPDTELYHQTNNELPLGKQHWDNEIDFSAVQFENPGSSTYYIKGSQRQKQWPTASNNRVELDRQPIDQPNYLLISKLDPAKNTDVSTFTTNEPMAQNGYITNQEAYLQSPNNKSPFIFNKPSTDGILYIPIDELHDSQNNPVHLKLTPYSKAHSENHSPGVFRSLQEVNPNIYPSSLRRQSLNPRKTGHYSCTIPLTGVDPTLEHNNALILVCCKLNDMGQSHPSANEDNVHHLKVVLNEYMESVPHQDQTHRQHTRDVIESPKFSIQNNVMTVRPNSSNNHDNIQSSRGKSSDSVPCTSKPSYEQNSEYPYAFPKKQCSYRGDADSYLPPSQDESISLKKRFLASENVYMPLANTPGSDLPDRRIKDEGKVKKGIGKLLEILTCPQDQEIHTNKKAINIAKTRPTASLLNHDKLSADAVPVLNTEQSDAEKPINAIGNLPDCLILKK</sequence>
<feature type="compositionally biased region" description="Basic and acidic residues" evidence="1">
    <location>
        <begin position="213"/>
        <end position="222"/>
    </location>
</feature>
<protein>
    <submittedName>
        <fullName evidence="3">Enamelin</fullName>
    </submittedName>
</protein>